<dbReference type="GeneID" id="25732297"/>
<gene>
    <name evidence="2" type="ORF">MNEG_14709</name>
</gene>
<evidence type="ECO:0000313" key="3">
    <source>
        <dbReference type="Proteomes" id="UP000054498"/>
    </source>
</evidence>
<dbReference type="KEGG" id="mng:MNEG_14709"/>
<dbReference type="RefSeq" id="XP_013892273.1">
    <property type="nucleotide sequence ID" value="XM_014036819.1"/>
</dbReference>
<keyword evidence="3" id="KW-1185">Reference proteome</keyword>
<proteinExistence type="predicted"/>
<feature type="region of interest" description="Disordered" evidence="1">
    <location>
        <begin position="140"/>
        <end position="202"/>
    </location>
</feature>
<dbReference type="Proteomes" id="UP000054498">
    <property type="component" value="Unassembled WGS sequence"/>
</dbReference>
<evidence type="ECO:0000313" key="2">
    <source>
        <dbReference type="EMBL" id="KIY93253.1"/>
    </source>
</evidence>
<dbReference type="AlphaFoldDB" id="A0A0D2KBB7"/>
<sequence>MARGVPAPCVAHPRATIHAGRRNVLARVSSIPSRPTADDGQFDAADLGLGDAASPSQTPQQQQDARIVQQLQLNVAHYVVDGASLPADHPDHEEPRGALQLIPADHPEAPLAQGDEIAAAAAGDAAVAVNVQLQPLLEEQQQEQQEQQQHEQQQEAEQQQQQQQQRTSNQRQHQPRAQQQRQQRAKSPPQQQHQTPAWQLHPRFGERVEAAFAVGDTVMGEVVHNGGSGGARVRLLDHEGVIG</sequence>
<feature type="region of interest" description="Disordered" evidence="1">
    <location>
        <begin position="30"/>
        <end position="63"/>
    </location>
</feature>
<feature type="compositionally biased region" description="Low complexity" evidence="1">
    <location>
        <begin position="38"/>
        <end position="63"/>
    </location>
</feature>
<protein>
    <submittedName>
        <fullName evidence="2">Uncharacterized protein</fullName>
    </submittedName>
</protein>
<accession>A0A0D2KBB7</accession>
<dbReference type="EMBL" id="KK104921">
    <property type="protein sequence ID" value="KIY93253.1"/>
    <property type="molecule type" value="Genomic_DNA"/>
</dbReference>
<feature type="non-terminal residue" evidence="2">
    <location>
        <position position="243"/>
    </location>
</feature>
<name>A0A0D2KBB7_9CHLO</name>
<evidence type="ECO:0000256" key="1">
    <source>
        <dbReference type="SAM" id="MobiDB-lite"/>
    </source>
</evidence>
<feature type="compositionally biased region" description="Low complexity" evidence="1">
    <location>
        <begin position="154"/>
        <end position="194"/>
    </location>
</feature>
<dbReference type="STRING" id="145388.A0A0D2KBB7"/>
<organism evidence="2 3">
    <name type="scientific">Monoraphidium neglectum</name>
    <dbReference type="NCBI Taxonomy" id="145388"/>
    <lineage>
        <taxon>Eukaryota</taxon>
        <taxon>Viridiplantae</taxon>
        <taxon>Chlorophyta</taxon>
        <taxon>core chlorophytes</taxon>
        <taxon>Chlorophyceae</taxon>
        <taxon>CS clade</taxon>
        <taxon>Sphaeropleales</taxon>
        <taxon>Selenastraceae</taxon>
        <taxon>Monoraphidium</taxon>
    </lineage>
</organism>
<reference evidence="2 3" key="1">
    <citation type="journal article" date="2013" name="BMC Genomics">
        <title>Reconstruction of the lipid metabolism for the microalga Monoraphidium neglectum from its genome sequence reveals characteristics suitable for biofuel production.</title>
        <authorList>
            <person name="Bogen C."/>
            <person name="Al-Dilaimi A."/>
            <person name="Albersmeier A."/>
            <person name="Wichmann J."/>
            <person name="Grundmann M."/>
            <person name="Rupp O."/>
            <person name="Lauersen K.J."/>
            <person name="Blifernez-Klassen O."/>
            <person name="Kalinowski J."/>
            <person name="Goesmann A."/>
            <person name="Mussgnug J.H."/>
            <person name="Kruse O."/>
        </authorList>
    </citation>
    <scope>NUCLEOTIDE SEQUENCE [LARGE SCALE GENOMIC DNA]</scope>
    <source>
        <strain evidence="2 3">SAG 48.87</strain>
    </source>
</reference>